<feature type="region of interest" description="Disordered" evidence="2">
    <location>
        <begin position="275"/>
        <end position="307"/>
    </location>
</feature>
<organism evidence="3">
    <name type="scientific">Chlamydomonas euryale</name>
    <dbReference type="NCBI Taxonomy" id="1486919"/>
    <lineage>
        <taxon>Eukaryota</taxon>
        <taxon>Viridiplantae</taxon>
        <taxon>Chlorophyta</taxon>
        <taxon>core chlorophytes</taxon>
        <taxon>Chlorophyceae</taxon>
        <taxon>CS clade</taxon>
        <taxon>Chlamydomonadales</taxon>
        <taxon>Chlamydomonadaceae</taxon>
        <taxon>Chlamydomonas</taxon>
    </lineage>
</organism>
<sequence>MADVGEPFDTLASVEDMLTSLPDFSDPLPGLEGQHALQPAESAEDDARCSDWFLQMIGNDALHGSAFGACLNDSAPQTWGTIPSAAAETAAAHSRAAMPVPGLPHRSARDLLQGGAFNNHGSKTQMMYSNPFHMVAQQQLYEQEWKQQQGHSGLAVYGGSQSMPLLAALPVGLQLQQSLHTSSNLSTELHTNAPSPRSEQLISKHSSHGPCCEGSPCGPASFSSLPQGPNSSSSLHASRNVLANSLLEPRGSAKIKLATGARGRRTRAAAAACAKGRSDSCGGGGSGNVPFKSKSSGNLATKHSSPAANGGVAAAAGLPIKDTTQRRNAQIRQLEAELAKKASLVAKLEEDRRELLTRERLLQLQVNSSDRAIKVFREDGIGPHLQSILASFRSNVNRALVAMLISQLPHGAAFGELCLADFALIWKTWVDEMSTVLSLRRADGDTPELQQRVVELSERTQDFAMACSVQQPALMLQVATHSMLTLEQLPGSCHGGGGPAARGAVMQQLGLSDAQCSDLCKVHGLYSSLMHDVTTEQRVLLSEVRSLVGAAAGGRPAARICGPDSGAQAAQLLLEGGGGGDGSGPCGGIDALCRAGRRTALLHTVVDNLVLSLLTPWQYMQLCVAAFPCFPDLKMMLSTLAAEDGATPPV</sequence>
<feature type="region of interest" description="Disordered" evidence="2">
    <location>
        <begin position="184"/>
        <end position="209"/>
    </location>
</feature>
<reference evidence="3" key="1">
    <citation type="submission" date="2021-01" db="EMBL/GenBank/DDBJ databases">
        <authorList>
            <person name="Corre E."/>
            <person name="Pelletier E."/>
            <person name="Niang G."/>
            <person name="Scheremetjew M."/>
            <person name="Finn R."/>
            <person name="Kale V."/>
            <person name="Holt S."/>
            <person name="Cochrane G."/>
            <person name="Meng A."/>
            <person name="Brown T."/>
            <person name="Cohen L."/>
        </authorList>
    </citation>
    <scope>NUCLEOTIDE SEQUENCE</scope>
    <source>
        <strain evidence="3">CCMP219</strain>
    </source>
</reference>
<feature type="coiled-coil region" evidence="1">
    <location>
        <begin position="331"/>
        <end position="365"/>
    </location>
</feature>
<dbReference type="AlphaFoldDB" id="A0A7R9VCX4"/>
<accession>A0A7R9VCX4</accession>
<feature type="region of interest" description="Disordered" evidence="2">
    <location>
        <begin position="23"/>
        <end position="43"/>
    </location>
</feature>
<protein>
    <submittedName>
        <fullName evidence="3">Uncharacterized protein</fullName>
    </submittedName>
</protein>
<evidence type="ECO:0000256" key="2">
    <source>
        <dbReference type="SAM" id="MobiDB-lite"/>
    </source>
</evidence>
<evidence type="ECO:0000313" key="3">
    <source>
        <dbReference type="EMBL" id="CAD8290143.1"/>
    </source>
</evidence>
<dbReference type="EMBL" id="HBEC01022149">
    <property type="protein sequence ID" value="CAD8290143.1"/>
    <property type="molecule type" value="Transcribed_RNA"/>
</dbReference>
<name>A0A7R9VCX4_9CHLO</name>
<gene>
    <name evidence="3" type="ORF">CEUR00632_LOCUS10182</name>
</gene>
<feature type="compositionally biased region" description="Polar residues" evidence="2">
    <location>
        <begin position="293"/>
        <end position="306"/>
    </location>
</feature>
<evidence type="ECO:0000256" key="1">
    <source>
        <dbReference type="SAM" id="Coils"/>
    </source>
</evidence>
<keyword evidence="1" id="KW-0175">Coiled coil</keyword>
<proteinExistence type="predicted"/>
<feature type="compositionally biased region" description="Polar residues" evidence="2">
    <location>
        <begin position="184"/>
        <end position="204"/>
    </location>
</feature>